<feature type="transmembrane region" description="Helical" evidence="1">
    <location>
        <begin position="44"/>
        <end position="70"/>
    </location>
</feature>
<proteinExistence type="predicted"/>
<feature type="transmembrane region" description="Helical" evidence="1">
    <location>
        <begin position="91"/>
        <end position="113"/>
    </location>
</feature>
<evidence type="ECO:0000313" key="2">
    <source>
        <dbReference type="EMBL" id="TYC53561.1"/>
    </source>
</evidence>
<feature type="transmembrane region" description="Helical" evidence="1">
    <location>
        <begin position="233"/>
        <end position="254"/>
    </location>
</feature>
<dbReference type="EMBL" id="SDKK01000026">
    <property type="protein sequence ID" value="TYC53561.1"/>
    <property type="molecule type" value="Genomic_DNA"/>
</dbReference>
<dbReference type="Proteomes" id="UP000389128">
    <property type="component" value="Unassembled WGS sequence"/>
</dbReference>
<feature type="transmembrane region" description="Helical" evidence="1">
    <location>
        <begin position="327"/>
        <end position="355"/>
    </location>
</feature>
<dbReference type="AlphaFoldDB" id="A0A6C2CHW2"/>
<sequence>MRWPSPDIRSETRPQAECGYPCGPRTVTGSSMFSRKDWVTGSSYLLAAAGILAVLSLHLLHGLFAAMLVYMLVHLAQPLVGKSFAGQRGKLLATAGLAVLVVACVSGCGLWIVSMLHRGGGVEAMWVKIAETIESANAVLPPWLPSSLPSNGPELKAEAVHWLRDHAPELRLLGKEAGVALAHILIGMILGAMLAVQEVASPGSRKPLAEALMARIHRFYASFHSVFVAQGKISLINASLTGIYILILLPLLGIHLPFGKTMVLITALVGLLPVVGNLISNTIIVLISLSVSPLAAAASLVFLVLLHKAEYFLNARIVGGEINAKAWEILLSMVFMEALFGFGGVAIAPILYAYLKAELKAAELV</sequence>
<accession>A0A6C2CHW2</accession>
<keyword evidence="3" id="KW-1185">Reference proteome</keyword>
<feature type="transmembrane region" description="Helical" evidence="1">
    <location>
        <begin position="261"/>
        <end position="279"/>
    </location>
</feature>
<feature type="transmembrane region" description="Helical" evidence="1">
    <location>
        <begin position="177"/>
        <end position="196"/>
    </location>
</feature>
<evidence type="ECO:0000256" key="1">
    <source>
        <dbReference type="SAM" id="Phobius"/>
    </source>
</evidence>
<dbReference type="OrthoDB" id="8113193at2"/>
<organism evidence="2 3">
    <name type="scientific">Zoogloea oleivorans</name>
    <dbReference type="NCBI Taxonomy" id="1552750"/>
    <lineage>
        <taxon>Bacteria</taxon>
        <taxon>Pseudomonadati</taxon>
        <taxon>Pseudomonadota</taxon>
        <taxon>Betaproteobacteria</taxon>
        <taxon>Rhodocyclales</taxon>
        <taxon>Zoogloeaceae</taxon>
        <taxon>Zoogloea</taxon>
    </lineage>
</organism>
<name>A0A6C2CHW2_9RHOO</name>
<reference evidence="2 3" key="1">
    <citation type="submission" date="2019-01" db="EMBL/GenBank/DDBJ databases">
        <title>Zoogloea oleivorans genome sequencing and assembly.</title>
        <authorList>
            <person name="Tancsics A."/>
            <person name="Farkas M."/>
            <person name="Kriszt B."/>
            <person name="Maroti G."/>
            <person name="Horvath B."/>
        </authorList>
    </citation>
    <scope>NUCLEOTIDE SEQUENCE [LARGE SCALE GENOMIC DNA]</scope>
    <source>
        <strain evidence="2 3">Buc</strain>
    </source>
</reference>
<keyword evidence="1" id="KW-0812">Transmembrane</keyword>
<evidence type="ECO:0000313" key="3">
    <source>
        <dbReference type="Proteomes" id="UP000389128"/>
    </source>
</evidence>
<feature type="transmembrane region" description="Helical" evidence="1">
    <location>
        <begin position="285"/>
        <end position="306"/>
    </location>
</feature>
<keyword evidence="1" id="KW-0472">Membrane</keyword>
<keyword evidence="1" id="KW-1133">Transmembrane helix</keyword>
<gene>
    <name evidence="2" type="ORF">ETQ85_21080</name>
</gene>
<protein>
    <submittedName>
        <fullName evidence="2">AI-2E family transporter</fullName>
    </submittedName>
</protein>
<comment type="caution">
    <text evidence="2">The sequence shown here is derived from an EMBL/GenBank/DDBJ whole genome shotgun (WGS) entry which is preliminary data.</text>
</comment>